<accession>A0AAX2UGA7</accession>
<evidence type="ECO:0000313" key="3">
    <source>
        <dbReference type="Proteomes" id="UP000306813"/>
    </source>
</evidence>
<evidence type="ECO:0000313" key="2">
    <source>
        <dbReference type="EMBL" id="TNB55345.1"/>
    </source>
</evidence>
<keyword evidence="1" id="KW-0812">Transmembrane</keyword>
<feature type="transmembrane region" description="Helical" evidence="1">
    <location>
        <begin position="15"/>
        <end position="35"/>
    </location>
</feature>
<protein>
    <submittedName>
        <fullName evidence="2">Uncharacterized protein</fullName>
    </submittedName>
</protein>
<organism evidence="2 3">
    <name type="scientific">Campylobacter helveticus</name>
    <dbReference type="NCBI Taxonomy" id="28898"/>
    <lineage>
        <taxon>Bacteria</taxon>
        <taxon>Pseudomonadati</taxon>
        <taxon>Campylobacterota</taxon>
        <taxon>Epsilonproteobacteria</taxon>
        <taxon>Campylobacterales</taxon>
        <taxon>Campylobacteraceae</taxon>
        <taxon>Campylobacter</taxon>
    </lineage>
</organism>
<evidence type="ECO:0000256" key="1">
    <source>
        <dbReference type="SAM" id="Phobius"/>
    </source>
</evidence>
<reference evidence="2 3" key="1">
    <citation type="submission" date="2019-05" db="EMBL/GenBank/DDBJ databases">
        <title>Draft genomes of eight strains of Campylobacter helveticus isolated from cats and a dog in New Zealand.</title>
        <authorList>
            <person name="Bojanic K."/>
            <person name="Midwinter A.C."/>
            <person name="Biggs P.J."/>
            <person name="Acke E."/>
            <person name="Cornelius A.J."/>
            <person name="Marshall J.C."/>
        </authorList>
    </citation>
    <scope>NUCLEOTIDE SEQUENCE [LARGE SCALE GENOMIC DNA]</scope>
    <source>
        <strain evidence="2 3">ACP123b</strain>
    </source>
</reference>
<dbReference type="RefSeq" id="WP_139026913.1">
    <property type="nucleotide sequence ID" value="NZ_VDBS01000079.1"/>
</dbReference>
<name>A0AAX2UGA7_9BACT</name>
<dbReference type="EMBL" id="VDBS01000079">
    <property type="protein sequence ID" value="TNB55345.1"/>
    <property type="molecule type" value="Genomic_DNA"/>
</dbReference>
<dbReference type="Proteomes" id="UP000306813">
    <property type="component" value="Unassembled WGS sequence"/>
</dbReference>
<sequence length="139" mass="15794">MFWLNAGLNFLKGNTAFYIALALAGAIILGLWLRLDAQNARLDKAKSDLNISLEANNKLYLSIETMKLEHQKQMEAVKGANEAKELVKERVEYVNRYIYKEYEKGENNLTKLFNTMVYRLWNEQNASGERGGASQGANT</sequence>
<dbReference type="AlphaFoldDB" id="A0AAX2UGA7"/>
<comment type="caution">
    <text evidence="2">The sequence shown here is derived from an EMBL/GenBank/DDBJ whole genome shotgun (WGS) entry which is preliminary data.</text>
</comment>
<proteinExistence type="predicted"/>
<gene>
    <name evidence="2" type="ORF">FDW42_09285</name>
</gene>
<keyword evidence="1" id="KW-1133">Transmembrane helix</keyword>
<keyword evidence="1" id="KW-0472">Membrane</keyword>